<organism evidence="2 3">
    <name type="scientific">Gardnerella vaginalis 1400E</name>
    <dbReference type="NCBI Taxonomy" id="698956"/>
    <lineage>
        <taxon>Bacteria</taxon>
        <taxon>Bacillati</taxon>
        <taxon>Actinomycetota</taxon>
        <taxon>Actinomycetes</taxon>
        <taxon>Bifidobacteriales</taxon>
        <taxon>Bifidobacteriaceae</taxon>
        <taxon>Gardnerella</taxon>
    </lineage>
</organism>
<protein>
    <recommendedName>
        <fullName evidence="4">Toxin</fullName>
    </recommendedName>
</protein>
<evidence type="ECO:0008006" key="4">
    <source>
        <dbReference type="Google" id="ProtNLM"/>
    </source>
</evidence>
<name>I4LSE1_GARVA</name>
<proteinExistence type="predicted"/>
<dbReference type="Proteomes" id="UP000004884">
    <property type="component" value="Unassembled WGS sequence"/>
</dbReference>
<comment type="caution">
    <text evidence="2">The sequence shown here is derived from an EMBL/GenBank/DDBJ whole genome shotgun (WGS) entry which is preliminary data.</text>
</comment>
<reference evidence="2 3" key="1">
    <citation type="journal article" date="2012" name="J. Bacteriol.">
        <title>Comparative Genomic Analyses of 17 Clinical Isolates of Gardnerella vaginalis Provide Evidence of Multiple Genetically Isolated Clades Consistent with Subspeciation into Genovars.</title>
        <authorList>
            <person name="Ahmed A."/>
            <person name="Earl J."/>
            <person name="Retchless A."/>
            <person name="Hillier S."/>
            <person name="Rabe L."/>
            <person name="Cherpes T."/>
            <person name="Powell E."/>
            <person name="Janto B."/>
            <person name="Eutsey R."/>
            <person name="Hiller N.L."/>
            <person name="Boissy R."/>
            <person name="Dahlgreen M."/>
            <person name="Hall B."/>
            <person name="Costerton J."/>
            <person name="Post J.C."/>
            <person name="Hu F."/>
            <person name="Ehrlich G."/>
        </authorList>
    </citation>
    <scope>NUCLEOTIDE SEQUENCE [LARGE SCALE GENOMIC DNA]</scope>
    <source>
        <strain evidence="2 3">1400E</strain>
    </source>
</reference>
<feature type="compositionally biased region" description="Basic and acidic residues" evidence="1">
    <location>
        <begin position="87"/>
        <end position="108"/>
    </location>
</feature>
<dbReference type="PATRIC" id="fig|698956.3.peg.1194"/>
<feature type="region of interest" description="Disordered" evidence="1">
    <location>
        <begin position="87"/>
        <end position="119"/>
    </location>
</feature>
<dbReference type="EMBL" id="ADER01000028">
    <property type="protein sequence ID" value="EIK79881.1"/>
    <property type="molecule type" value="Genomic_DNA"/>
</dbReference>
<feature type="compositionally biased region" description="Acidic residues" evidence="1">
    <location>
        <begin position="109"/>
        <end position="119"/>
    </location>
</feature>
<evidence type="ECO:0000256" key="1">
    <source>
        <dbReference type="SAM" id="MobiDB-lite"/>
    </source>
</evidence>
<accession>I4LSE1</accession>
<evidence type="ECO:0000313" key="2">
    <source>
        <dbReference type="EMBL" id="EIK79881.1"/>
    </source>
</evidence>
<gene>
    <name evidence="2" type="ORF">CGSMWGv1400E_06138</name>
</gene>
<dbReference type="AlphaFoldDB" id="I4LSE1"/>
<sequence length="119" mass="13595">MKPTISYAVAVQKYKAELNEKIVELNKQIPIPTYMIEGIVASVLSDMRSAVIAENSMEYEAYVKQLEDYFNSRERELNDEILKIKAEKAEKDEKDEKDEAAGKSVKDEMVDEGEKDGKE</sequence>
<evidence type="ECO:0000313" key="3">
    <source>
        <dbReference type="Proteomes" id="UP000004884"/>
    </source>
</evidence>